<dbReference type="Gene3D" id="3.40.50.720">
    <property type="entry name" value="NAD(P)-binding Rossmann-like Domain"/>
    <property type="match status" value="1"/>
</dbReference>
<dbReference type="AlphaFoldDB" id="A0A1I2PJQ0"/>
<dbReference type="InterPro" id="IPR036291">
    <property type="entry name" value="NAD(P)-bd_dom_sf"/>
</dbReference>
<dbReference type="RefSeq" id="WP_092882576.1">
    <property type="nucleotide sequence ID" value="NZ_FOOI01000004.1"/>
</dbReference>
<dbReference type="EMBL" id="JACBZA010000001">
    <property type="protein sequence ID" value="NYH83661.1"/>
    <property type="molecule type" value="Genomic_DNA"/>
</dbReference>
<dbReference type="PANTHER" id="PTHR48079">
    <property type="entry name" value="PROTEIN YEEZ"/>
    <property type="match status" value="1"/>
</dbReference>
<dbReference type="InterPro" id="IPR001509">
    <property type="entry name" value="Epimerase_deHydtase"/>
</dbReference>
<gene>
    <name evidence="2" type="ORF">FHR37_002512</name>
    <name evidence="3" type="ORF">SAMN05421678_10487</name>
</gene>
<accession>A0A1I2PJQ0</accession>
<evidence type="ECO:0000313" key="3">
    <source>
        <dbReference type="EMBL" id="SFG13866.1"/>
    </source>
</evidence>
<evidence type="ECO:0000313" key="2">
    <source>
        <dbReference type="EMBL" id="NYH83661.1"/>
    </source>
</evidence>
<reference evidence="2 5" key="2">
    <citation type="submission" date="2020-07" db="EMBL/GenBank/DDBJ databases">
        <title>Sequencing the genomes of 1000 actinobacteria strains.</title>
        <authorList>
            <person name="Klenk H.-P."/>
        </authorList>
    </citation>
    <scope>NUCLEOTIDE SEQUENCE [LARGE SCALE GENOMIC DNA]</scope>
    <source>
        <strain evidence="2 5">DSM 45117</strain>
    </source>
</reference>
<dbReference type="PANTHER" id="PTHR48079:SF6">
    <property type="entry name" value="NAD(P)-BINDING DOMAIN-CONTAINING PROTEIN-RELATED"/>
    <property type="match status" value="1"/>
</dbReference>
<evidence type="ECO:0000313" key="5">
    <source>
        <dbReference type="Proteomes" id="UP000533017"/>
    </source>
</evidence>
<organism evidence="3 4">
    <name type="scientific">Actinopolymorpha cephalotaxi</name>
    <dbReference type="NCBI Taxonomy" id="504797"/>
    <lineage>
        <taxon>Bacteria</taxon>
        <taxon>Bacillati</taxon>
        <taxon>Actinomycetota</taxon>
        <taxon>Actinomycetes</taxon>
        <taxon>Propionibacteriales</taxon>
        <taxon>Actinopolymorphaceae</taxon>
        <taxon>Actinopolymorpha</taxon>
    </lineage>
</organism>
<name>A0A1I2PJQ0_9ACTN</name>
<dbReference type="SUPFAM" id="SSF51735">
    <property type="entry name" value="NAD(P)-binding Rossmann-fold domains"/>
    <property type="match status" value="1"/>
</dbReference>
<protein>
    <submittedName>
        <fullName evidence="3">Nucleoside-diphosphate-sugar epimerase</fullName>
    </submittedName>
</protein>
<dbReference type="EMBL" id="FOOI01000004">
    <property type="protein sequence ID" value="SFG13866.1"/>
    <property type="molecule type" value="Genomic_DNA"/>
</dbReference>
<proteinExistence type="predicted"/>
<evidence type="ECO:0000313" key="4">
    <source>
        <dbReference type="Proteomes" id="UP000199052"/>
    </source>
</evidence>
<reference evidence="3 4" key="1">
    <citation type="submission" date="2016-10" db="EMBL/GenBank/DDBJ databases">
        <authorList>
            <person name="de Groot N.N."/>
        </authorList>
    </citation>
    <scope>NUCLEOTIDE SEQUENCE [LARGE SCALE GENOMIC DNA]</scope>
    <source>
        <strain evidence="3 4">CPCC 202808</strain>
    </source>
</reference>
<sequence>MRILVTGAGGAIGGAATARLVEAGHDVRALVREEDTPPDVDGVEVVRGDATDPAAVAPAVDGADAVVHLAATPAPLGRPEDVFVNNSCATLVVLQYAAEAGVGRAVIASSVSALGLAWAREVNSPAYVPIDEDHPFWPEESYGLSKQVDEATAAMIHRRFELPILAYRFPYTTTAEALAERAAQVRADPAEAVRELWAYLDVRDAAEAIRLGVESDVPGFHPVYVMAPDTLADRPTAELVARYHPTSEVRTPLAGRQTPYVITRAEQLLGFHARHLVAGDRTGETN</sequence>
<dbReference type="OrthoDB" id="8770295at2"/>
<dbReference type="Proteomes" id="UP000533017">
    <property type="component" value="Unassembled WGS sequence"/>
</dbReference>
<dbReference type="STRING" id="504797.SAMN05421678_10487"/>
<dbReference type="Pfam" id="PF01370">
    <property type="entry name" value="Epimerase"/>
    <property type="match status" value="1"/>
</dbReference>
<feature type="domain" description="NAD-dependent epimerase/dehydratase" evidence="1">
    <location>
        <begin position="3"/>
        <end position="171"/>
    </location>
</feature>
<evidence type="ECO:0000259" key="1">
    <source>
        <dbReference type="Pfam" id="PF01370"/>
    </source>
</evidence>
<dbReference type="GO" id="GO:0005737">
    <property type="term" value="C:cytoplasm"/>
    <property type="evidence" value="ECO:0007669"/>
    <property type="project" value="TreeGrafter"/>
</dbReference>
<dbReference type="Proteomes" id="UP000199052">
    <property type="component" value="Unassembled WGS sequence"/>
</dbReference>
<dbReference type="InterPro" id="IPR051783">
    <property type="entry name" value="NAD(P)-dependent_oxidoreduct"/>
</dbReference>
<dbReference type="GO" id="GO:0004029">
    <property type="term" value="F:aldehyde dehydrogenase (NAD+) activity"/>
    <property type="evidence" value="ECO:0007669"/>
    <property type="project" value="TreeGrafter"/>
</dbReference>
<keyword evidence="5" id="KW-1185">Reference proteome</keyword>